<dbReference type="EMBL" id="CCXS01000001">
    <property type="protein sequence ID" value="CEG23695.1"/>
    <property type="molecule type" value="Genomic_DNA"/>
</dbReference>
<keyword evidence="1" id="KW-0812">Transmembrane</keyword>
<keyword evidence="1" id="KW-0472">Membrane</keyword>
<accession>A0A098EPG1</accession>
<feature type="transmembrane region" description="Helical" evidence="1">
    <location>
        <begin position="295"/>
        <end position="315"/>
    </location>
</feature>
<dbReference type="AlphaFoldDB" id="A0A098EPG1"/>
<organism evidence="2 3">
    <name type="scientific">Planococcus massiliensis</name>
    <dbReference type="NCBI Taxonomy" id="1499687"/>
    <lineage>
        <taxon>Bacteria</taxon>
        <taxon>Bacillati</taxon>
        <taxon>Bacillota</taxon>
        <taxon>Bacilli</taxon>
        <taxon>Bacillales</taxon>
        <taxon>Caryophanaceae</taxon>
        <taxon>Planococcus</taxon>
    </lineage>
</organism>
<sequence length="387" mass="45230">MTSKLIHTYTEPETKGFWRIVFWFITGFMLLLSLSMVVVPFLILLEYQTWWLLFTIPFFIAGIFLNVSLLRLWKTTLWKQRHRARYGLYENRIETLEWPALYKSVPKERTIHFDNIVSVVASYYIVREFLPQGLINDGSIENAPMFYIIYTTEEGKQIQNVLFPNHGDEGINLWFRHFIENKIPLLYNARQMFRTDTPILSDEKRLEYLLSTDENVAFPFQTSWLKDEPSALAAWQKIETQKQERAEAKDPVLKEARQKHSFRKWIISIVLPLQLMGILMFRVTQLGQSYNVQSANVLPGIAIFLLGGFLFFFLLKNHLRWHYMLTYYAMVLFLGFISFIAAETEGALALGIGSASLLFPAFIWIPYVAIKKMPQPAPDSKPKDAAW</sequence>
<keyword evidence="1" id="KW-1133">Transmembrane helix</keyword>
<protein>
    <submittedName>
        <fullName evidence="2">Uncharacterized protein</fullName>
    </submittedName>
</protein>
<reference evidence="2 3" key="1">
    <citation type="submission" date="2014-09" db="EMBL/GenBank/DDBJ databases">
        <authorList>
            <person name="Urmite Genomes Urmite Genomes"/>
        </authorList>
    </citation>
    <scope>NUCLEOTIDE SEQUENCE [LARGE SCALE GENOMIC DNA]</scope>
    <source>
        <strain evidence="2 3">ES2</strain>
    </source>
</reference>
<evidence type="ECO:0000313" key="2">
    <source>
        <dbReference type="EMBL" id="CEG23695.1"/>
    </source>
</evidence>
<dbReference type="RefSeq" id="WP_052652591.1">
    <property type="nucleotide sequence ID" value="NZ_CCXS01000001.1"/>
</dbReference>
<keyword evidence="3" id="KW-1185">Reference proteome</keyword>
<dbReference type="OrthoDB" id="2450147at2"/>
<feature type="transmembrane region" description="Helical" evidence="1">
    <location>
        <begin position="265"/>
        <end position="283"/>
    </location>
</feature>
<feature type="transmembrane region" description="Helical" evidence="1">
    <location>
        <begin position="20"/>
        <end position="44"/>
    </location>
</feature>
<proteinExistence type="predicted"/>
<name>A0A098EPG1_9BACL</name>
<feature type="transmembrane region" description="Helical" evidence="1">
    <location>
        <begin position="50"/>
        <end position="73"/>
    </location>
</feature>
<gene>
    <name evidence="2" type="ORF">BN1080_02699</name>
</gene>
<feature type="transmembrane region" description="Helical" evidence="1">
    <location>
        <begin position="348"/>
        <end position="370"/>
    </location>
</feature>
<evidence type="ECO:0000313" key="3">
    <source>
        <dbReference type="Proteomes" id="UP000043699"/>
    </source>
</evidence>
<feature type="transmembrane region" description="Helical" evidence="1">
    <location>
        <begin position="322"/>
        <end position="342"/>
    </location>
</feature>
<dbReference type="Proteomes" id="UP000043699">
    <property type="component" value="Unassembled WGS sequence"/>
</dbReference>
<evidence type="ECO:0000256" key="1">
    <source>
        <dbReference type="SAM" id="Phobius"/>
    </source>
</evidence>